<evidence type="ECO:0000313" key="4">
    <source>
        <dbReference type="EMBL" id="SNV64440.1"/>
    </source>
</evidence>
<dbReference type="InterPro" id="IPR015424">
    <property type="entry name" value="PyrdxlP-dep_Trfase"/>
</dbReference>
<dbReference type="AlphaFoldDB" id="A0A239Z0C9"/>
<dbReference type="InterPro" id="IPR015421">
    <property type="entry name" value="PyrdxlP-dep_Trfase_major"/>
</dbReference>
<dbReference type="PIRSF" id="PIRSF005572">
    <property type="entry name" value="NifS"/>
    <property type="match status" value="1"/>
</dbReference>
<dbReference type="InterPro" id="IPR015422">
    <property type="entry name" value="PyrdxlP-dep_Trfase_small"/>
</dbReference>
<dbReference type="EMBL" id="LT906462">
    <property type="protein sequence ID" value="SNV64440.1"/>
    <property type="molecule type" value="Genomic_DNA"/>
</dbReference>
<reference evidence="4 5" key="1">
    <citation type="submission" date="2017-06" db="EMBL/GenBank/DDBJ databases">
        <authorList>
            <consortium name="Pathogen Informatics"/>
        </authorList>
    </citation>
    <scope>NUCLEOTIDE SEQUENCE [LARGE SCALE GENOMIC DNA]</scope>
    <source>
        <strain evidence="4 5">NCTC13839</strain>
    </source>
</reference>
<evidence type="ECO:0000259" key="3">
    <source>
        <dbReference type="Pfam" id="PF00266"/>
    </source>
</evidence>
<evidence type="ECO:0000256" key="2">
    <source>
        <dbReference type="ARBA" id="ARBA00022898"/>
    </source>
</evidence>
<keyword evidence="4" id="KW-0032">Aminotransferase</keyword>
<dbReference type="EC" id="2.8.1.7" evidence="4"/>
<keyword evidence="4" id="KW-0808">Transferase</keyword>
<dbReference type="InterPro" id="IPR000192">
    <property type="entry name" value="Aminotrans_V_dom"/>
</dbReference>
<protein>
    <submittedName>
        <fullName evidence="4">Class V aminotransferase</fullName>
        <ecNumber evidence="4">2.8.1.7</ecNumber>
    </submittedName>
</protein>
<accession>A0A239Z0C9</accession>
<evidence type="ECO:0000313" key="5">
    <source>
        <dbReference type="Proteomes" id="UP000242084"/>
    </source>
</evidence>
<dbReference type="Gene3D" id="3.40.640.10">
    <property type="entry name" value="Type I PLP-dependent aspartate aminotransferase-like (Major domain)"/>
    <property type="match status" value="1"/>
</dbReference>
<dbReference type="OrthoDB" id="9808002at2"/>
<dbReference type="InterPro" id="IPR016454">
    <property type="entry name" value="Cysteine_dSase"/>
</dbReference>
<sequence length="381" mass="42422">MIYLDNAATTKPHEEVIQTFNQMSNQYFFNPNSPHAAGVKIAHLTDKARQNIKEYLSLNDKFEVVFTSGATESNNLALQGMANAKKRFGNTILTTKMEHPSVLETMRGLEEQGFNLQYIDTTSDGKLSLDSLQKLLNQDVILVTCMHVNNVMGQIQPIEEISEMLKAYPKVHFHVDGVQGYGKIPLNINCTDSYSLSGHKFHGLKGSGILALNQIKTIHPVLFGGGQEFGLRSGTVNAPMNVSLTKAMRYMYESAKEHNEILSKQGRKIRTFISSYEGVLINSPEDAAPYILNISFPGVKGEVLVNAFSKYEIYLSTTSACSSKKSSHNETLKAMGYSTLRIEGSIRISIASDLSDEQIETFKIAFDKVYKEVKELLKNEL</sequence>
<dbReference type="Pfam" id="PF00266">
    <property type="entry name" value="Aminotran_5"/>
    <property type="match status" value="1"/>
</dbReference>
<dbReference type="PANTHER" id="PTHR11601:SF50">
    <property type="entry name" value="CYSTEINE DESULFURASE ISCS 2-RELATED"/>
    <property type="match status" value="1"/>
</dbReference>
<dbReference type="RefSeq" id="WP_095087429.1">
    <property type="nucleotide sequence ID" value="NZ_BMDM01000002.1"/>
</dbReference>
<proteinExistence type="predicted"/>
<dbReference type="GO" id="GO:0008483">
    <property type="term" value="F:transaminase activity"/>
    <property type="evidence" value="ECO:0007669"/>
    <property type="project" value="UniProtKB-KW"/>
</dbReference>
<name>A0A239Z0C9_9STAP</name>
<dbReference type="GO" id="GO:0031071">
    <property type="term" value="F:cysteine desulfurase activity"/>
    <property type="evidence" value="ECO:0007669"/>
    <property type="project" value="UniProtKB-EC"/>
</dbReference>
<comment type="cofactor">
    <cofactor evidence="1">
        <name>pyridoxal 5'-phosphate</name>
        <dbReference type="ChEBI" id="CHEBI:597326"/>
    </cofactor>
</comment>
<gene>
    <name evidence="4" type="primary">iscS_1</name>
    <name evidence="4" type="ORF">SAMEA4384403_01027</name>
</gene>
<dbReference type="SUPFAM" id="SSF53383">
    <property type="entry name" value="PLP-dependent transferases"/>
    <property type="match status" value="1"/>
</dbReference>
<keyword evidence="2" id="KW-0663">Pyridoxal phosphate</keyword>
<dbReference type="Proteomes" id="UP000242084">
    <property type="component" value="Chromosome 1"/>
</dbReference>
<dbReference type="PANTHER" id="PTHR11601">
    <property type="entry name" value="CYSTEINE DESULFURYLASE FAMILY MEMBER"/>
    <property type="match status" value="1"/>
</dbReference>
<keyword evidence="5" id="KW-1185">Reference proteome</keyword>
<evidence type="ECO:0000256" key="1">
    <source>
        <dbReference type="ARBA" id="ARBA00001933"/>
    </source>
</evidence>
<dbReference type="KEGG" id="sste:SAMEA4384403_1027"/>
<feature type="domain" description="Aminotransferase class V" evidence="3">
    <location>
        <begin position="2"/>
        <end position="362"/>
    </location>
</feature>
<dbReference type="Gene3D" id="3.90.1150.10">
    <property type="entry name" value="Aspartate Aminotransferase, domain 1"/>
    <property type="match status" value="1"/>
</dbReference>
<organism evidence="4 5">
    <name type="scientific">Mammaliicoccus stepanovicii</name>
    <dbReference type="NCBI Taxonomy" id="643214"/>
    <lineage>
        <taxon>Bacteria</taxon>
        <taxon>Bacillati</taxon>
        <taxon>Bacillota</taxon>
        <taxon>Bacilli</taxon>
        <taxon>Bacillales</taxon>
        <taxon>Staphylococcaceae</taxon>
        <taxon>Mammaliicoccus</taxon>
    </lineage>
</organism>